<dbReference type="InterPro" id="IPR052339">
    <property type="entry name" value="Fe-S_Maturation_MIP18"/>
</dbReference>
<evidence type="ECO:0000313" key="3">
    <source>
        <dbReference type="Proteomes" id="UP000179069"/>
    </source>
</evidence>
<sequence length="98" mass="10830">MLTPQAVRKKLTRVIDPELQVNIVDLGLVYNIKVQKGEVKILMTLTTPGCPLSGIFEGLIQDALRDAEGFTKLSVELTFDPPWTPELMSDEARASLGF</sequence>
<organism evidence="2 3">
    <name type="scientific">Candidatus Chisholmbacteria bacterium RIFCSPHIGHO2_01_FULL_49_18</name>
    <dbReference type="NCBI Taxonomy" id="1797590"/>
    <lineage>
        <taxon>Bacteria</taxon>
        <taxon>Candidatus Chisholmiibacteriota</taxon>
    </lineage>
</organism>
<dbReference type="AlphaFoldDB" id="A0A1G1VP34"/>
<dbReference type="PANTHER" id="PTHR42831:SF1">
    <property type="entry name" value="FE-S PROTEIN MATURATION AUXILIARY FACTOR YITW"/>
    <property type="match status" value="1"/>
</dbReference>
<dbReference type="InterPro" id="IPR002744">
    <property type="entry name" value="MIP18-like"/>
</dbReference>
<evidence type="ECO:0000259" key="1">
    <source>
        <dbReference type="Pfam" id="PF01883"/>
    </source>
</evidence>
<name>A0A1G1VP34_9BACT</name>
<dbReference type="SUPFAM" id="SSF117916">
    <property type="entry name" value="Fe-S cluster assembly (FSCA) domain-like"/>
    <property type="match status" value="1"/>
</dbReference>
<proteinExistence type="predicted"/>
<gene>
    <name evidence="2" type="ORF">A2785_00680</name>
</gene>
<dbReference type="InterPro" id="IPR034904">
    <property type="entry name" value="FSCA_dom_sf"/>
</dbReference>
<protein>
    <recommendedName>
        <fullName evidence="1">MIP18 family-like domain-containing protein</fullName>
    </recommendedName>
</protein>
<accession>A0A1G1VP34</accession>
<evidence type="ECO:0000313" key="2">
    <source>
        <dbReference type="EMBL" id="OGY17114.1"/>
    </source>
</evidence>
<feature type="domain" description="MIP18 family-like" evidence="1">
    <location>
        <begin position="5"/>
        <end position="76"/>
    </location>
</feature>
<comment type="caution">
    <text evidence="2">The sequence shown here is derived from an EMBL/GenBank/DDBJ whole genome shotgun (WGS) entry which is preliminary data.</text>
</comment>
<dbReference type="EMBL" id="MHCI01000006">
    <property type="protein sequence ID" value="OGY17114.1"/>
    <property type="molecule type" value="Genomic_DNA"/>
</dbReference>
<dbReference type="Gene3D" id="3.30.300.130">
    <property type="entry name" value="Fe-S cluster assembly (FSCA)"/>
    <property type="match status" value="1"/>
</dbReference>
<reference evidence="2 3" key="1">
    <citation type="journal article" date="2016" name="Nat. Commun.">
        <title>Thousands of microbial genomes shed light on interconnected biogeochemical processes in an aquifer system.</title>
        <authorList>
            <person name="Anantharaman K."/>
            <person name="Brown C.T."/>
            <person name="Hug L.A."/>
            <person name="Sharon I."/>
            <person name="Castelle C.J."/>
            <person name="Probst A.J."/>
            <person name="Thomas B.C."/>
            <person name="Singh A."/>
            <person name="Wilkins M.J."/>
            <person name="Karaoz U."/>
            <person name="Brodie E.L."/>
            <person name="Williams K.H."/>
            <person name="Hubbard S.S."/>
            <person name="Banfield J.F."/>
        </authorList>
    </citation>
    <scope>NUCLEOTIDE SEQUENCE [LARGE SCALE GENOMIC DNA]</scope>
</reference>
<dbReference type="Pfam" id="PF01883">
    <property type="entry name" value="FeS_assembly_P"/>
    <property type="match status" value="1"/>
</dbReference>
<dbReference type="Proteomes" id="UP000179069">
    <property type="component" value="Unassembled WGS sequence"/>
</dbReference>
<dbReference type="PANTHER" id="PTHR42831">
    <property type="entry name" value="FE-S PROTEIN MATURATION AUXILIARY FACTOR YITW"/>
    <property type="match status" value="1"/>
</dbReference>